<name>A0ABW1T041_9ACTN</name>
<dbReference type="InterPro" id="IPR006070">
    <property type="entry name" value="Sua5-like_dom"/>
</dbReference>
<dbReference type="EMBL" id="JBHSTI010000008">
    <property type="protein sequence ID" value="MFC6237684.1"/>
    <property type="molecule type" value="Genomic_DNA"/>
</dbReference>
<dbReference type="Pfam" id="PF01300">
    <property type="entry name" value="Sua5_yciO_yrdC"/>
    <property type="match status" value="1"/>
</dbReference>
<sequence>MSLEFDMADPAARPRGLDAAASAARRGDLVVLPTDTVYGLATDAFNPRGVAAIRAAKGRGRDLPLQVLVGSPDTVEGLGYGLTKAARELVQGFWPGGLTLVVRQQPTLAWDLGDSSGTVALRMPLHPVAIELLRITGPLAVSGANAAGGAPAASLSEAREQLGDLVAIYLDGGPSLDAVPSTVVDVSGQVPRLLRPGAIDLDTLRTVCPEILPG</sequence>
<dbReference type="NCBIfam" id="TIGR00057">
    <property type="entry name" value="L-threonylcarbamoyladenylate synthase"/>
    <property type="match status" value="1"/>
</dbReference>
<dbReference type="Proteomes" id="UP001596138">
    <property type="component" value="Unassembled WGS sequence"/>
</dbReference>
<evidence type="ECO:0000256" key="6">
    <source>
        <dbReference type="ARBA" id="ARBA00022694"/>
    </source>
</evidence>
<evidence type="ECO:0000256" key="8">
    <source>
        <dbReference type="ARBA" id="ARBA00022741"/>
    </source>
</evidence>
<evidence type="ECO:0000256" key="3">
    <source>
        <dbReference type="ARBA" id="ARBA00012584"/>
    </source>
</evidence>
<reference evidence="14" key="1">
    <citation type="journal article" date="2019" name="Int. J. Syst. Evol. Microbiol.">
        <title>The Global Catalogue of Microorganisms (GCM) 10K type strain sequencing project: providing services to taxonomists for standard genome sequencing and annotation.</title>
        <authorList>
            <consortium name="The Broad Institute Genomics Platform"/>
            <consortium name="The Broad Institute Genome Sequencing Center for Infectious Disease"/>
            <person name="Wu L."/>
            <person name="Ma J."/>
        </authorList>
    </citation>
    <scope>NUCLEOTIDE SEQUENCE [LARGE SCALE GENOMIC DNA]</scope>
    <source>
        <strain evidence="14">CGMCC 4.7317</strain>
    </source>
</reference>
<dbReference type="InterPro" id="IPR050156">
    <property type="entry name" value="TC-AMP_synthase_SUA5"/>
</dbReference>
<organism evidence="13 14">
    <name type="scientific">Longivirga aurantiaca</name>
    <dbReference type="NCBI Taxonomy" id="1837743"/>
    <lineage>
        <taxon>Bacteria</taxon>
        <taxon>Bacillati</taxon>
        <taxon>Actinomycetota</taxon>
        <taxon>Actinomycetes</taxon>
        <taxon>Sporichthyales</taxon>
        <taxon>Sporichthyaceae</taxon>
        <taxon>Longivirga</taxon>
    </lineage>
</organism>
<comment type="catalytic activity">
    <reaction evidence="11">
        <text>L-threonine + hydrogencarbonate + ATP = L-threonylcarbamoyladenylate + diphosphate + H2O</text>
        <dbReference type="Rhea" id="RHEA:36407"/>
        <dbReference type="ChEBI" id="CHEBI:15377"/>
        <dbReference type="ChEBI" id="CHEBI:17544"/>
        <dbReference type="ChEBI" id="CHEBI:30616"/>
        <dbReference type="ChEBI" id="CHEBI:33019"/>
        <dbReference type="ChEBI" id="CHEBI:57926"/>
        <dbReference type="ChEBI" id="CHEBI:73682"/>
        <dbReference type="EC" id="2.7.7.87"/>
    </reaction>
</comment>
<comment type="similarity">
    <text evidence="2">Belongs to the SUA5 family.</text>
</comment>
<evidence type="ECO:0000256" key="5">
    <source>
        <dbReference type="ARBA" id="ARBA00022679"/>
    </source>
</evidence>
<proteinExistence type="inferred from homology"/>
<dbReference type="RefSeq" id="WP_386765211.1">
    <property type="nucleotide sequence ID" value="NZ_JBHSTI010000008.1"/>
</dbReference>
<evidence type="ECO:0000256" key="2">
    <source>
        <dbReference type="ARBA" id="ARBA00007663"/>
    </source>
</evidence>
<accession>A0ABW1T041</accession>
<evidence type="ECO:0000259" key="12">
    <source>
        <dbReference type="PROSITE" id="PS51163"/>
    </source>
</evidence>
<keyword evidence="6" id="KW-0819">tRNA processing</keyword>
<evidence type="ECO:0000256" key="4">
    <source>
        <dbReference type="ARBA" id="ARBA00022490"/>
    </source>
</evidence>
<dbReference type="PROSITE" id="PS51163">
    <property type="entry name" value="YRDC"/>
    <property type="match status" value="1"/>
</dbReference>
<evidence type="ECO:0000313" key="14">
    <source>
        <dbReference type="Proteomes" id="UP001596138"/>
    </source>
</evidence>
<evidence type="ECO:0000256" key="10">
    <source>
        <dbReference type="ARBA" id="ARBA00029774"/>
    </source>
</evidence>
<dbReference type="EC" id="2.7.7.87" evidence="3"/>
<gene>
    <name evidence="13" type="ORF">ACFQGU_07325</name>
</gene>
<evidence type="ECO:0000256" key="1">
    <source>
        <dbReference type="ARBA" id="ARBA00004496"/>
    </source>
</evidence>
<dbReference type="PANTHER" id="PTHR17490">
    <property type="entry name" value="SUA5"/>
    <property type="match status" value="1"/>
</dbReference>
<keyword evidence="4" id="KW-0963">Cytoplasm</keyword>
<dbReference type="PANTHER" id="PTHR17490:SF16">
    <property type="entry name" value="THREONYLCARBAMOYL-AMP SYNTHASE"/>
    <property type="match status" value="1"/>
</dbReference>
<comment type="caution">
    <text evidence="13">The sequence shown here is derived from an EMBL/GenBank/DDBJ whole genome shotgun (WGS) entry which is preliminary data.</text>
</comment>
<dbReference type="Gene3D" id="3.90.870.10">
    <property type="entry name" value="DHBP synthase"/>
    <property type="match status" value="1"/>
</dbReference>
<evidence type="ECO:0000256" key="9">
    <source>
        <dbReference type="ARBA" id="ARBA00022840"/>
    </source>
</evidence>
<evidence type="ECO:0000256" key="11">
    <source>
        <dbReference type="ARBA" id="ARBA00048366"/>
    </source>
</evidence>
<dbReference type="GO" id="GO:0061710">
    <property type="term" value="F:L-threonylcarbamoyladenylate synthase"/>
    <property type="evidence" value="ECO:0007669"/>
    <property type="project" value="UniProtKB-EC"/>
</dbReference>
<keyword evidence="8" id="KW-0547">Nucleotide-binding</keyword>
<keyword evidence="7 13" id="KW-0548">Nucleotidyltransferase</keyword>
<comment type="subcellular location">
    <subcellularLocation>
        <location evidence="1">Cytoplasm</location>
    </subcellularLocation>
</comment>
<dbReference type="SUPFAM" id="SSF55821">
    <property type="entry name" value="YrdC/RibB"/>
    <property type="match status" value="1"/>
</dbReference>
<dbReference type="InterPro" id="IPR017945">
    <property type="entry name" value="DHBP_synth_RibB-like_a/b_dom"/>
</dbReference>
<feature type="domain" description="YrdC-like" evidence="12">
    <location>
        <begin position="14"/>
        <end position="199"/>
    </location>
</feature>
<evidence type="ECO:0000313" key="13">
    <source>
        <dbReference type="EMBL" id="MFC6237684.1"/>
    </source>
</evidence>
<evidence type="ECO:0000256" key="7">
    <source>
        <dbReference type="ARBA" id="ARBA00022695"/>
    </source>
</evidence>
<keyword evidence="5 13" id="KW-0808">Transferase</keyword>
<keyword evidence="9" id="KW-0067">ATP-binding</keyword>
<keyword evidence="14" id="KW-1185">Reference proteome</keyword>
<protein>
    <recommendedName>
        <fullName evidence="10">L-threonylcarbamoyladenylate synthase</fullName>
        <ecNumber evidence="3">2.7.7.87</ecNumber>
    </recommendedName>
    <alternativeName>
        <fullName evidence="10">L-threonylcarbamoyladenylate synthase</fullName>
    </alternativeName>
</protein>